<dbReference type="AlphaFoldDB" id="A0A433D435"/>
<feature type="coiled-coil region" evidence="1">
    <location>
        <begin position="688"/>
        <end position="821"/>
    </location>
</feature>
<feature type="coiled-coil region" evidence="1">
    <location>
        <begin position="357"/>
        <end position="391"/>
    </location>
</feature>
<keyword evidence="1" id="KW-0175">Coiled coil</keyword>
<feature type="coiled-coil region" evidence="1">
    <location>
        <begin position="847"/>
        <end position="902"/>
    </location>
</feature>
<dbReference type="EMBL" id="RBNI01007127">
    <property type="protein sequence ID" value="RUP45543.1"/>
    <property type="molecule type" value="Genomic_DNA"/>
</dbReference>
<dbReference type="Proteomes" id="UP000268093">
    <property type="component" value="Unassembled WGS sequence"/>
</dbReference>
<proteinExistence type="predicted"/>
<evidence type="ECO:0000256" key="2">
    <source>
        <dbReference type="SAM" id="MobiDB-lite"/>
    </source>
</evidence>
<feature type="compositionally biased region" description="Acidic residues" evidence="2">
    <location>
        <begin position="409"/>
        <end position="419"/>
    </location>
</feature>
<feature type="coiled-coil region" evidence="1">
    <location>
        <begin position="117"/>
        <end position="238"/>
    </location>
</feature>
<keyword evidence="4" id="KW-1185">Reference proteome</keyword>
<evidence type="ECO:0000313" key="3">
    <source>
        <dbReference type="EMBL" id="RUP45543.1"/>
    </source>
</evidence>
<gene>
    <name evidence="3" type="ORF">BC936DRAFT_148037</name>
</gene>
<dbReference type="OrthoDB" id="5767285at2759"/>
<evidence type="ECO:0000313" key="4">
    <source>
        <dbReference type="Proteomes" id="UP000268093"/>
    </source>
</evidence>
<feature type="compositionally biased region" description="Basic and acidic residues" evidence="2">
    <location>
        <begin position="420"/>
        <end position="430"/>
    </location>
</feature>
<sequence>MAYVGRYEALGLEAIDTIRRTRKTNFVHLTSIRAYVRTAISKSDDKPLAQGWERRLHKRLKTMVEEGKLESNGGGIRFALADTLKKILDREVKQGNVVYEKAITERRRPMLTDNEGAKRIRMTKAQLEEAQQELRRQLEERQGAEQTALDRLADLEEDLERTKIEKEETSRELGEQLLEVGEKLAAAREEKEAAERELSERIERLTREITEANKMLEKARLETQNARLGKEIDCHESTSLAQLESEVGGQLGDQSQFERDGLNLDDAGWPDGETLLPVHDEPYSSPAPDFNNDDDDNMEEPQQQQEESPLLRSSVRPPPLDRRVTVDSNMINSALTPPDESLLEPPVVPMYDYWDDLQAKTRELDALQSQLDALQLRLSQTQSERSQVQAALGRKVAFLEGLLRSTADELGDAESDSEDERSVQDRNAEDEMQARVVRRIGRLVRYRNAAEGRARALEGKCRDAETDARDKVDILRDMFVRLPPAEEQDDVDATPTADLALLRSTFLSRIDDLVSSRDAARALEQELRGEIAEMCARHERERDEVARAHAGEMERMRGEMRGVIEKKDREIGEIRRRCEELLAAKEGEVVELRRRCEELVEVKDELAVANEVLDMRLEQLDVEIREERGVLGRREEELRMEVEEGAKEREMMRMEVEDLRGQLFAEREELLRVVSEREVEEREGREHMERMMKEIGMVKEEAKTLKASLADTEKVRNETHGELTGEKKIQEELVEQVQKKEQSIAHMEMRVEEARREAEEERRAHEELVKSAAEEVEALRETVERLEGELCEVADRAGVAEENHQRAMEEIDARLEKAQIELTEVVTVRDRVLEELEGERKSRTFEVLRLEDMNERLEKEKRVIEENLEVVRKQRDCHSKNIDTLKAQLTNEQNRAKARQSQLTNFKLFMLKSFERIQDVDEVSEIGGWEVDDDLLIET</sequence>
<feature type="region of interest" description="Disordered" evidence="2">
    <location>
        <begin position="246"/>
        <end position="323"/>
    </location>
</feature>
<reference evidence="3 4" key="1">
    <citation type="journal article" date="2018" name="New Phytol.">
        <title>Phylogenomics of Endogonaceae and evolution of mycorrhizas within Mucoromycota.</title>
        <authorList>
            <person name="Chang Y."/>
            <person name="Desiro A."/>
            <person name="Na H."/>
            <person name="Sandor L."/>
            <person name="Lipzen A."/>
            <person name="Clum A."/>
            <person name="Barry K."/>
            <person name="Grigoriev I.V."/>
            <person name="Martin F.M."/>
            <person name="Stajich J.E."/>
            <person name="Smith M.E."/>
            <person name="Bonito G."/>
            <person name="Spatafora J.W."/>
        </authorList>
    </citation>
    <scope>NUCLEOTIDE SEQUENCE [LARGE SCALE GENOMIC DNA]</scope>
    <source>
        <strain evidence="3 4">GMNB39</strain>
    </source>
</reference>
<comment type="caution">
    <text evidence="3">The sequence shown here is derived from an EMBL/GenBank/DDBJ whole genome shotgun (WGS) entry which is preliminary data.</text>
</comment>
<feature type="coiled-coil region" evidence="1">
    <location>
        <begin position="564"/>
        <end position="602"/>
    </location>
</feature>
<organism evidence="3 4">
    <name type="scientific">Jimgerdemannia flammicorona</name>
    <dbReference type="NCBI Taxonomy" id="994334"/>
    <lineage>
        <taxon>Eukaryota</taxon>
        <taxon>Fungi</taxon>
        <taxon>Fungi incertae sedis</taxon>
        <taxon>Mucoromycota</taxon>
        <taxon>Mucoromycotina</taxon>
        <taxon>Endogonomycetes</taxon>
        <taxon>Endogonales</taxon>
        <taxon>Endogonaceae</taxon>
        <taxon>Jimgerdemannia</taxon>
    </lineage>
</organism>
<accession>A0A433D435</accession>
<feature type="region of interest" description="Disordered" evidence="2">
    <location>
        <begin position="409"/>
        <end position="430"/>
    </location>
</feature>
<feature type="compositionally biased region" description="Low complexity" evidence="2">
    <location>
        <begin position="300"/>
        <end position="315"/>
    </location>
</feature>
<protein>
    <submittedName>
        <fullName evidence="3">Uncharacterized protein</fullName>
    </submittedName>
</protein>
<name>A0A433D435_9FUNG</name>
<evidence type="ECO:0000256" key="1">
    <source>
        <dbReference type="SAM" id="Coils"/>
    </source>
</evidence>